<dbReference type="InterPro" id="IPR003251">
    <property type="entry name" value="Rr_diiron-bd_dom"/>
</dbReference>
<dbReference type="CDD" id="cd01041">
    <property type="entry name" value="Rubrerythrin"/>
    <property type="match status" value="1"/>
</dbReference>
<keyword evidence="5" id="KW-1185">Reference proteome</keyword>
<dbReference type="Gene3D" id="2.20.28.10">
    <property type="match status" value="1"/>
</dbReference>
<dbReference type="Pfam" id="PF02915">
    <property type="entry name" value="Rubrerythrin"/>
    <property type="match status" value="1"/>
</dbReference>
<dbReference type="PANTHER" id="PTHR33746">
    <property type="entry name" value="RUBRERYTHRIN"/>
    <property type="match status" value="1"/>
</dbReference>
<dbReference type="SUPFAM" id="SSF57802">
    <property type="entry name" value="Rubredoxin-like"/>
    <property type="match status" value="1"/>
</dbReference>
<dbReference type="InterPro" id="IPR052753">
    <property type="entry name" value="Rbr2/Nigerythrin"/>
</dbReference>
<dbReference type="InParanoid" id="D6Z0L1"/>
<evidence type="ECO:0000313" key="5">
    <source>
        <dbReference type="Proteomes" id="UP000001508"/>
    </source>
</evidence>
<dbReference type="eggNOG" id="COG1592">
    <property type="taxonomic scope" value="Bacteria"/>
</dbReference>
<protein>
    <submittedName>
        <fullName evidence="4">Rubrerythrin</fullName>
    </submittedName>
</protein>
<evidence type="ECO:0000256" key="2">
    <source>
        <dbReference type="ARBA" id="ARBA00022982"/>
    </source>
</evidence>
<name>D6Z0L1_DESAT</name>
<dbReference type="InterPro" id="IPR009078">
    <property type="entry name" value="Ferritin-like_SF"/>
</dbReference>
<dbReference type="PANTHER" id="PTHR33746:SF4">
    <property type="entry name" value="RUBRERYTHRIN"/>
    <property type="match status" value="1"/>
</dbReference>
<dbReference type="PROSITE" id="PS50905">
    <property type="entry name" value="FERRITIN_LIKE"/>
    <property type="match status" value="1"/>
</dbReference>
<dbReference type="SUPFAM" id="SSF47240">
    <property type="entry name" value="Ferritin-like"/>
    <property type="match status" value="1"/>
</dbReference>
<dbReference type="OrthoDB" id="9799749at2"/>
<dbReference type="STRING" id="589865.DaAHT2_0534"/>
<dbReference type="Proteomes" id="UP000001508">
    <property type="component" value="Chromosome"/>
</dbReference>
<dbReference type="GO" id="GO:0046872">
    <property type="term" value="F:metal ion binding"/>
    <property type="evidence" value="ECO:0007669"/>
    <property type="project" value="InterPro"/>
</dbReference>
<dbReference type="InterPro" id="IPR012347">
    <property type="entry name" value="Ferritin-like"/>
</dbReference>
<keyword evidence="2" id="KW-0249">Electron transport</keyword>
<keyword evidence="1" id="KW-0813">Transport</keyword>
<sequence>MGKTEENLWAAFAGESQANRKYLAFANKAEKDGYPQAAKLFRAAAHAETVHAHAHLRALKAIGDTRDNLRAAMEGELHEFEEMYPPMIETAKAEGNKAAEMSFTFAHKVEKTHAELYRQALENLDNLPETDYYVCQVCGHTEDGDSAPDKCVVCGANSRAFSKIS</sequence>
<dbReference type="RefSeq" id="WP_013162771.1">
    <property type="nucleotide sequence ID" value="NC_014216.1"/>
</dbReference>
<dbReference type="AlphaFoldDB" id="D6Z0L1"/>
<dbReference type="InterPro" id="IPR048574">
    <property type="entry name" value="RUBY_RBDX"/>
</dbReference>
<dbReference type="Gene3D" id="1.20.1260.10">
    <property type="match status" value="1"/>
</dbReference>
<dbReference type="KEGG" id="dak:DaAHT2_0534"/>
<dbReference type="InterPro" id="IPR009040">
    <property type="entry name" value="Ferritin-like_diiron"/>
</dbReference>
<dbReference type="Pfam" id="PF21349">
    <property type="entry name" value="RUBY_RBDX"/>
    <property type="match status" value="1"/>
</dbReference>
<evidence type="ECO:0000256" key="1">
    <source>
        <dbReference type="ARBA" id="ARBA00022448"/>
    </source>
</evidence>
<reference evidence="5" key="1">
    <citation type="submission" date="2010-02" db="EMBL/GenBank/DDBJ databases">
        <title>Complete sequence of Desulfurivibrio alkaliphilus AHT2.</title>
        <authorList>
            <consortium name="US DOE Joint Genome Institute"/>
            <person name="Pitluck S."/>
            <person name="Chertkov O."/>
            <person name="Detter J.C."/>
            <person name="Han C."/>
            <person name="Tapia R."/>
            <person name="Larimer F."/>
            <person name="Land M."/>
            <person name="Hauser L."/>
            <person name="Kyrpides N."/>
            <person name="Mikhailova N."/>
            <person name="Sorokin D.Y."/>
            <person name="Muyzer G."/>
            <person name="Woyke T."/>
        </authorList>
    </citation>
    <scope>NUCLEOTIDE SEQUENCE [LARGE SCALE GENOMIC DNA]</scope>
    <source>
        <strain evidence="5">DSM 19089 / UNIQEM U267 / AHT2</strain>
    </source>
</reference>
<evidence type="ECO:0000259" key="3">
    <source>
        <dbReference type="PROSITE" id="PS50905"/>
    </source>
</evidence>
<dbReference type="EMBL" id="CP001940">
    <property type="protein sequence ID" value="ADH85240.1"/>
    <property type="molecule type" value="Genomic_DNA"/>
</dbReference>
<dbReference type="HOGENOM" id="CLU_095256_1_0_7"/>
<organism evidence="4 5">
    <name type="scientific">Desulfurivibrio alkaliphilus (strain DSM 19089 / UNIQEM U267 / AHT2)</name>
    <dbReference type="NCBI Taxonomy" id="589865"/>
    <lineage>
        <taxon>Bacteria</taxon>
        <taxon>Pseudomonadati</taxon>
        <taxon>Thermodesulfobacteriota</taxon>
        <taxon>Desulfobulbia</taxon>
        <taxon>Desulfobulbales</taxon>
        <taxon>Desulfobulbaceae</taxon>
        <taxon>Desulfurivibrio</taxon>
    </lineage>
</organism>
<accession>D6Z0L1</accession>
<proteinExistence type="predicted"/>
<gene>
    <name evidence="4" type="ordered locus">DaAHT2_0534</name>
</gene>
<feature type="domain" description="Ferritin-like diiron" evidence="3">
    <location>
        <begin position="1"/>
        <end position="128"/>
    </location>
</feature>
<dbReference type="GO" id="GO:0016491">
    <property type="term" value="F:oxidoreductase activity"/>
    <property type="evidence" value="ECO:0007669"/>
    <property type="project" value="InterPro"/>
</dbReference>
<evidence type="ECO:0000313" key="4">
    <source>
        <dbReference type="EMBL" id="ADH85240.1"/>
    </source>
</evidence>